<keyword evidence="5 9" id="KW-0812">Transmembrane</keyword>
<comment type="subcellular location">
    <subcellularLocation>
        <location evidence="9">Cell membrane</location>
        <topology evidence="9">Multi-pass membrane protein</topology>
    </subcellularLocation>
    <subcellularLocation>
        <location evidence="1">Endomembrane system</location>
        <topology evidence="1">Multi-pass membrane protein</topology>
    </subcellularLocation>
</comment>
<dbReference type="EMBL" id="JBEAFC010000009">
    <property type="protein sequence ID" value="KAL1541508.1"/>
    <property type="molecule type" value="Genomic_DNA"/>
</dbReference>
<comment type="function">
    <text evidence="9">Mediates both low-affinity uptake and efflux of sugar across the membrane.</text>
</comment>
<dbReference type="AlphaFoldDB" id="A0ABD1GEQ9"/>
<feature type="transmembrane region" description="Helical" evidence="9">
    <location>
        <begin position="194"/>
        <end position="216"/>
    </location>
</feature>
<dbReference type="FunFam" id="1.20.1280.290:FF:000002">
    <property type="entry name" value="Bidirectional sugar transporter SWEET"/>
    <property type="match status" value="1"/>
</dbReference>
<comment type="similarity">
    <text evidence="2 9">Belongs to the SWEET sugar transporter family.</text>
</comment>
<feature type="transmembrane region" description="Helical" evidence="9">
    <location>
        <begin position="47"/>
        <end position="64"/>
    </location>
</feature>
<organism evidence="10 11">
    <name type="scientific">Salvia divinorum</name>
    <name type="common">Maria pastora</name>
    <name type="synonym">Diviner's sage</name>
    <dbReference type="NCBI Taxonomy" id="28513"/>
    <lineage>
        <taxon>Eukaryota</taxon>
        <taxon>Viridiplantae</taxon>
        <taxon>Streptophyta</taxon>
        <taxon>Embryophyta</taxon>
        <taxon>Tracheophyta</taxon>
        <taxon>Spermatophyta</taxon>
        <taxon>Magnoliopsida</taxon>
        <taxon>eudicotyledons</taxon>
        <taxon>Gunneridae</taxon>
        <taxon>Pentapetalae</taxon>
        <taxon>asterids</taxon>
        <taxon>lamiids</taxon>
        <taxon>Lamiales</taxon>
        <taxon>Lamiaceae</taxon>
        <taxon>Nepetoideae</taxon>
        <taxon>Mentheae</taxon>
        <taxon>Salviinae</taxon>
        <taxon>Salvia</taxon>
        <taxon>Salvia subgen. Calosphace</taxon>
    </lineage>
</organism>
<evidence type="ECO:0000256" key="9">
    <source>
        <dbReference type="RuleBase" id="RU910715"/>
    </source>
</evidence>
<keyword evidence="8 9" id="KW-0472">Membrane</keyword>
<protein>
    <recommendedName>
        <fullName evidence="9">Bidirectional sugar transporter SWEET</fullName>
    </recommendedName>
</protein>
<evidence type="ECO:0000313" key="11">
    <source>
        <dbReference type="Proteomes" id="UP001567538"/>
    </source>
</evidence>
<feature type="transmembrane region" description="Helical" evidence="9">
    <location>
        <begin position="167"/>
        <end position="188"/>
    </location>
</feature>
<feature type="transmembrane region" description="Helical" evidence="9">
    <location>
        <begin position="134"/>
        <end position="155"/>
    </location>
</feature>
<dbReference type="GO" id="GO:0051260">
    <property type="term" value="P:protein homooligomerization"/>
    <property type="evidence" value="ECO:0007669"/>
    <property type="project" value="UniProtKB-ARBA"/>
</dbReference>
<accession>A0ABD1GEQ9</accession>
<dbReference type="PANTHER" id="PTHR10791:SF159">
    <property type="entry name" value="BIDIRECTIONAL SUGAR TRANSPORTER SWEET5"/>
    <property type="match status" value="1"/>
</dbReference>
<evidence type="ECO:0000256" key="7">
    <source>
        <dbReference type="ARBA" id="ARBA00022989"/>
    </source>
</evidence>
<dbReference type="PANTHER" id="PTHR10791">
    <property type="entry name" value="RAG1-ACTIVATING PROTEIN 1"/>
    <property type="match status" value="1"/>
</dbReference>
<dbReference type="GO" id="GO:0005886">
    <property type="term" value="C:plasma membrane"/>
    <property type="evidence" value="ECO:0007669"/>
    <property type="project" value="UniProtKB-SubCell"/>
</dbReference>
<dbReference type="Proteomes" id="UP001567538">
    <property type="component" value="Unassembled WGS sequence"/>
</dbReference>
<evidence type="ECO:0000256" key="4">
    <source>
        <dbReference type="ARBA" id="ARBA00022597"/>
    </source>
</evidence>
<keyword evidence="6" id="KW-0677">Repeat</keyword>
<feature type="transmembrane region" description="Helical" evidence="9">
    <location>
        <begin position="12"/>
        <end position="35"/>
    </location>
</feature>
<proteinExistence type="inferred from homology"/>
<dbReference type="Gene3D" id="1.20.1280.290">
    <property type="match status" value="2"/>
</dbReference>
<evidence type="ECO:0000256" key="2">
    <source>
        <dbReference type="ARBA" id="ARBA00007809"/>
    </source>
</evidence>
<dbReference type="GO" id="GO:0012505">
    <property type="term" value="C:endomembrane system"/>
    <property type="evidence" value="ECO:0007669"/>
    <property type="project" value="UniProtKB-SubCell"/>
</dbReference>
<dbReference type="InterPro" id="IPR047664">
    <property type="entry name" value="SWEET"/>
</dbReference>
<evidence type="ECO:0000256" key="8">
    <source>
        <dbReference type="ARBA" id="ARBA00023136"/>
    </source>
</evidence>
<feature type="transmembrane region" description="Helical" evidence="9">
    <location>
        <begin position="105"/>
        <end position="128"/>
    </location>
</feature>
<evidence type="ECO:0000256" key="6">
    <source>
        <dbReference type="ARBA" id="ARBA00022737"/>
    </source>
</evidence>
<keyword evidence="7 9" id="KW-1133">Transmembrane helix</keyword>
<dbReference type="FunFam" id="1.20.1280.290:FF:000001">
    <property type="entry name" value="Bidirectional sugar transporter SWEET"/>
    <property type="match status" value="1"/>
</dbReference>
<keyword evidence="3 9" id="KW-0813">Transport</keyword>
<reference evidence="10 11" key="1">
    <citation type="submission" date="2024-06" db="EMBL/GenBank/DDBJ databases">
        <title>A chromosome level genome sequence of Diviner's sage (Salvia divinorum).</title>
        <authorList>
            <person name="Ford S.A."/>
            <person name="Ro D.-K."/>
            <person name="Ness R.W."/>
            <person name="Phillips M.A."/>
        </authorList>
    </citation>
    <scope>NUCLEOTIDE SEQUENCE [LARGE SCALE GENOMIC DNA]</scope>
    <source>
        <strain evidence="10">SAF-2024a</strain>
        <tissue evidence="10">Leaf</tissue>
    </source>
</reference>
<keyword evidence="4 9" id="KW-0762">Sugar transport</keyword>
<gene>
    <name evidence="10" type="ORF">AAHA92_25720</name>
</gene>
<dbReference type="Pfam" id="PF03083">
    <property type="entry name" value="MtN3_slv"/>
    <property type="match status" value="2"/>
</dbReference>
<evidence type="ECO:0000313" key="10">
    <source>
        <dbReference type="EMBL" id="KAL1541508.1"/>
    </source>
</evidence>
<name>A0ABD1GEQ9_SALDI</name>
<sequence length="241" mass="27310">MAMDPDTTRTIVGIIGNVISFFLFLSPLPTFHKIWQEKSVQHFKPHPYLVTVLNCAMWCLYGMPSVHPDSLLVITINSIGLIIESIYVGVFFLYSNTWPKRQAILLFLVGEAVFFFIVVFITFFFLQGTTNRSMLVGLICIAMNIGMYAAPLTVMARVIKTKSVKYLPFYLSLANFANGIIWSIYALIKFDSYILIPNGLGTVSGLVQLMLFGYYYKTTNWDEDDSVQQSDLELHDGHNKA</sequence>
<feature type="transmembrane region" description="Helical" evidence="9">
    <location>
        <begin position="70"/>
        <end position="93"/>
    </location>
</feature>
<comment type="caution">
    <text evidence="10">The sequence shown here is derived from an EMBL/GenBank/DDBJ whole genome shotgun (WGS) entry which is preliminary data.</text>
</comment>
<dbReference type="InterPro" id="IPR004316">
    <property type="entry name" value="SWEET_rpt"/>
</dbReference>
<evidence type="ECO:0000256" key="3">
    <source>
        <dbReference type="ARBA" id="ARBA00022448"/>
    </source>
</evidence>
<evidence type="ECO:0000256" key="1">
    <source>
        <dbReference type="ARBA" id="ARBA00004127"/>
    </source>
</evidence>
<keyword evidence="11" id="KW-1185">Reference proteome</keyword>
<evidence type="ECO:0000256" key="5">
    <source>
        <dbReference type="ARBA" id="ARBA00022692"/>
    </source>
</evidence>